<reference evidence="2 3" key="1">
    <citation type="submission" date="2014-04" db="EMBL/GenBank/DDBJ databases">
        <title>Marinobacterium kochiensis sp. nov., isolated from sediment sample collected from Kochi backwaters in Kerala, India.</title>
        <authorList>
            <person name="Singh A."/>
            <person name="Pinnaka A.K."/>
        </authorList>
    </citation>
    <scope>NUCLEOTIDE SEQUENCE [LARGE SCALE GENOMIC DNA]</scope>
    <source>
        <strain evidence="2 3">AK27</strain>
    </source>
</reference>
<dbReference type="Pfam" id="PF10881">
    <property type="entry name" value="DUF2726"/>
    <property type="match status" value="1"/>
</dbReference>
<dbReference type="STRING" id="1232683.ADIMK_4205"/>
<dbReference type="InterPro" id="IPR024402">
    <property type="entry name" value="DUF2726"/>
</dbReference>
<dbReference type="RefSeq" id="WP_051693205.1">
    <property type="nucleotide sequence ID" value="NZ_JMQN01000063.1"/>
</dbReference>
<dbReference type="EMBL" id="JMQN01000063">
    <property type="protein sequence ID" value="KEA61748.1"/>
    <property type="molecule type" value="Genomic_DNA"/>
</dbReference>
<accession>A0A081FT93</accession>
<evidence type="ECO:0000259" key="1">
    <source>
        <dbReference type="Pfam" id="PF10881"/>
    </source>
</evidence>
<proteinExistence type="predicted"/>
<organism evidence="2 3">
    <name type="scientific">Marinobacterium lacunae</name>
    <dbReference type="NCBI Taxonomy" id="1232683"/>
    <lineage>
        <taxon>Bacteria</taxon>
        <taxon>Pseudomonadati</taxon>
        <taxon>Pseudomonadota</taxon>
        <taxon>Gammaproteobacteria</taxon>
        <taxon>Oceanospirillales</taxon>
        <taxon>Oceanospirillaceae</taxon>
        <taxon>Marinobacterium</taxon>
    </lineage>
</organism>
<sequence length="107" mass="12570">MEWIILLVVAFFVFVLVVQKLYANTPKHGEAEHRYRQRKTLFTAAERSFLGVLDSIIDPQQHRVFGKVRVADLIEPEPNRNRSQWQKAFNRISAKHFDFVICKADDL</sequence>
<gene>
    <name evidence="2" type="ORF">ADIMK_4205</name>
</gene>
<protein>
    <submittedName>
        <fullName evidence="2">Putative queD like</fullName>
    </submittedName>
</protein>
<evidence type="ECO:0000313" key="3">
    <source>
        <dbReference type="Proteomes" id="UP000028252"/>
    </source>
</evidence>
<dbReference type="AlphaFoldDB" id="A0A081FT93"/>
<comment type="caution">
    <text evidence="2">The sequence shown here is derived from an EMBL/GenBank/DDBJ whole genome shotgun (WGS) entry which is preliminary data.</text>
</comment>
<dbReference type="PATRIC" id="fig|1232683.4.peg.4137"/>
<dbReference type="eggNOG" id="COG0551">
    <property type="taxonomic scope" value="Bacteria"/>
</dbReference>
<evidence type="ECO:0000313" key="2">
    <source>
        <dbReference type="EMBL" id="KEA61748.1"/>
    </source>
</evidence>
<dbReference type="Proteomes" id="UP000028252">
    <property type="component" value="Unassembled WGS sequence"/>
</dbReference>
<dbReference type="OrthoDB" id="5782056at2"/>
<keyword evidence="3" id="KW-1185">Reference proteome</keyword>
<name>A0A081FT93_9GAMM</name>
<feature type="domain" description="DUF2726" evidence="1">
    <location>
        <begin position="39"/>
        <end position="106"/>
    </location>
</feature>